<protein>
    <submittedName>
        <fullName evidence="10">Putative snRNA-associated protein, Sm class</fullName>
    </submittedName>
</protein>
<comment type="subcellular location">
    <subcellularLocation>
        <location evidence="1">Nucleus</location>
    </subcellularLocation>
</comment>
<dbReference type="Gene3D" id="2.30.30.100">
    <property type="match status" value="1"/>
</dbReference>
<dbReference type="SUPFAM" id="SSF50182">
    <property type="entry name" value="Sm-like ribonucleoproteins"/>
    <property type="match status" value="1"/>
</dbReference>
<dbReference type="GO" id="GO:0005688">
    <property type="term" value="C:U6 snRNP"/>
    <property type="evidence" value="ECO:0007669"/>
    <property type="project" value="TreeGrafter"/>
</dbReference>
<evidence type="ECO:0000313" key="10">
    <source>
        <dbReference type="EMBL" id="KAA6402253.1"/>
    </source>
</evidence>
<evidence type="ECO:0000259" key="9">
    <source>
        <dbReference type="PROSITE" id="PS52002"/>
    </source>
</evidence>
<comment type="caution">
    <text evidence="10">The sequence shown here is derived from an EMBL/GenBank/DDBJ whole genome shotgun (WGS) entry which is preliminary data.</text>
</comment>
<evidence type="ECO:0000256" key="8">
    <source>
        <dbReference type="ARBA" id="ARBA00023274"/>
    </source>
</evidence>
<gene>
    <name evidence="10" type="ORF">EZS28_002215</name>
</gene>
<dbReference type="PROSITE" id="PS52002">
    <property type="entry name" value="SM"/>
    <property type="match status" value="1"/>
</dbReference>
<evidence type="ECO:0000256" key="7">
    <source>
        <dbReference type="ARBA" id="ARBA00023242"/>
    </source>
</evidence>
<dbReference type="EMBL" id="SNRW01000262">
    <property type="protein sequence ID" value="KAA6402253.1"/>
    <property type="molecule type" value="Genomic_DNA"/>
</dbReference>
<proteinExistence type="inferred from homology"/>
<dbReference type="Pfam" id="PF01423">
    <property type="entry name" value="LSM"/>
    <property type="match status" value="1"/>
</dbReference>
<sequence>MTQPSIFQQFFQNIVGQNITVELKNDVTVHGTLKMIDKYMNLKLTLLEIIEKDKYPQLFSVKELFIRASSVRYIHMDPKAVDLNKIQQEAANQGIKEQVQQI</sequence>
<dbReference type="AlphaFoldDB" id="A0A5J4X5H7"/>
<comment type="similarity">
    <text evidence="2">Belongs to the snRNP Sm proteins family.</text>
</comment>
<evidence type="ECO:0000256" key="6">
    <source>
        <dbReference type="ARBA" id="ARBA00023187"/>
    </source>
</evidence>
<keyword evidence="3" id="KW-0507">mRNA processing</keyword>
<keyword evidence="7" id="KW-0539">Nucleus</keyword>
<dbReference type="InterPro" id="IPR001163">
    <property type="entry name" value="Sm_dom_euk/arc"/>
</dbReference>
<dbReference type="PANTHER" id="PTHR13829:SF2">
    <property type="entry name" value="U6 SNRNA-ASSOCIATED SM-LIKE PROTEIN LSM2"/>
    <property type="match status" value="1"/>
</dbReference>
<keyword evidence="4" id="KW-0747">Spliceosome</keyword>
<dbReference type="SMART" id="SM00651">
    <property type="entry name" value="Sm"/>
    <property type="match status" value="1"/>
</dbReference>
<keyword evidence="8" id="KW-0687">Ribonucleoprotein</keyword>
<dbReference type="GO" id="GO:0000398">
    <property type="term" value="P:mRNA splicing, via spliceosome"/>
    <property type="evidence" value="ECO:0007669"/>
    <property type="project" value="TreeGrafter"/>
</dbReference>
<dbReference type="InterPro" id="IPR010920">
    <property type="entry name" value="LSM_dom_sf"/>
</dbReference>
<dbReference type="Proteomes" id="UP000324800">
    <property type="component" value="Unassembled WGS sequence"/>
</dbReference>
<dbReference type="OrthoDB" id="10256176at2759"/>
<name>A0A5J4X5H7_9EUKA</name>
<dbReference type="GO" id="GO:0046540">
    <property type="term" value="C:U4/U6 x U5 tri-snRNP complex"/>
    <property type="evidence" value="ECO:0007669"/>
    <property type="project" value="TreeGrafter"/>
</dbReference>
<dbReference type="GO" id="GO:0071011">
    <property type="term" value="C:precatalytic spliceosome"/>
    <property type="evidence" value="ECO:0007669"/>
    <property type="project" value="TreeGrafter"/>
</dbReference>
<reference evidence="10 11" key="1">
    <citation type="submission" date="2019-03" db="EMBL/GenBank/DDBJ databases">
        <title>Single cell metagenomics reveals metabolic interactions within the superorganism composed of flagellate Streblomastix strix and complex community of Bacteroidetes bacteria on its surface.</title>
        <authorList>
            <person name="Treitli S.C."/>
            <person name="Kolisko M."/>
            <person name="Husnik F."/>
            <person name="Keeling P."/>
            <person name="Hampl V."/>
        </authorList>
    </citation>
    <scope>NUCLEOTIDE SEQUENCE [LARGE SCALE GENOMIC DNA]</scope>
    <source>
        <strain evidence="10">ST1C</strain>
    </source>
</reference>
<keyword evidence="5" id="KW-0694">RNA-binding</keyword>
<dbReference type="GO" id="GO:1990726">
    <property type="term" value="C:Lsm1-7-Pat1 complex"/>
    <property type="evidence" value="ECO:0007669"/>
    <property type="project" value="TreeGrafter"/>
</dbReference>
<evidence type="ECO:0000256" key="3">
    <source>
        <dbReference type="ARBA" id="ARBA00022664"/>
    </source>
</evidence>
<keyword evidence="6" id="KW-0508">mRNA splicing</keyword>
<dbReference type="GO" id="GO:0000932">
    <property type="term" value="C:P-body"/>
    <property type="evidence" value="ECO:0007669"/>
    <property type="project" value="TreeGrafter"/>
</dbReference>
<evidence type="ECO:0000313" key="11">
    <source>
        <dbReference type="Proteomes" id="UP000324800"/>
    </source>
</evidence>
<dbReference type="GO" id="GO:0071013">
    <property type="term" value="C:catalytic step 2 spliceosome"/>
    <property type="evidence" value="ECO:0007669"/>
    <property type="project" value="TreeGrafter"/>
</dbReference>
<evidence type="ECO:0000256" key="5">
    <source>
        <dbReference type="ARBA" id="ARBA00022884"/>
    </source>
</evidence>
<evidence type="ECO:0000256" key="1">
    <source>
        <dbReference type="ARBA" id="ARBA00004123"/>
    </source>
</evidence>
<dbReference type="PANTHER" id="PTHR13829">
    <property type="entry name" value="SNRNP CORE PROTEIN FAMILY MEMBER"/>
    <property type="match status" value="1"/>
</dbReference>
<dbReference type="InterPro" id="IPR047575">
    <property type="entry name" value="Sm"/>
</dbReference>
<evidence type="ECO:0000256" key="4">
    <source>
        <dbReference type="ARBA" id="ARBA00022728"/>
    </source>
</evidence>
<feature type="domain" description="Sm" evidence="9">
    <location>
        <begin position="6"/>
        <end position="80"/>
    </location>
</feature>
<dbReference type="FunFam" id="2.30.30.100:FF:000053">
    <property type="entry name" value="U6 snRNA-associated Sm-like protein LSm2"/>
    <property type="match status" value="1"/>
</dbReference>
<accession>A0A5J4X5H7</accession>
<dbReference type="GO" id="GO:0003723">
    <property type="term" value="F:RNA binding"/>
    <property type="evidence" value="ECO:0007669"/>
    <property type="project" value="UniProtKB-KW"/>
</dbReference>
<evidence type="ECO:0000256" key="2">
    <source>
        <dbReference type="ARBA" id="ARBA00006850"/>
    </source>
</evidence>
<dbReference type="InterPro" id="IPR016654">
    <property type="entry name" value="U6_snRNA_Lsm2"/>
</dbReference>
<organism evidence="10 11">
    <name type="scientific">Streblomastix strix</name>
    <dbReference type="NCBI Taxonomy" id="222440"/>
    <lineage>
        <taxon>Eukaryota</taxon>
        <taxon>Metamonada</taxon>
        <taxon>Preaxostyla</taxon>
        <taxon>Oxymonadida</taxon>
        <taxon>Streblomastigidae</taxon>
        <taxon>Streblomastix</taxon>
    </lineage>
</organism>